<dbReference type="Proteomes" id="UP000317909">
    <property type="component" value="Chromosome"/>
</dbReference>
<dbReference type="EMBL" id="CP036339">
    <property type="protein sequence ID" value="QDT70964.1"/>
    <property type="molecule type" value="Genomic_DNA"/>
</dbReference>
<dbReference type="AlphaFoldDB" id="A0A517TRG8"/>
<reference evidence="1 2" key="1">
    <citation type="submission" date="2019-02" db="EMBL/GenBank/DDBJ databases">
        <title>Deep-cultivation of Planctomycetes and their phenomic and genomic characterization uncovers novel biology.</title>
        <authorList>
            <person name="Wiegand S."/>
            <person name="Jogler M."/>
            <person name="Boedeker C."/>
            <person name="Pinto D."/>
            <person name="Vollmers J."/>
            <person name="Rivas-Marin E."/>
            <person name="Kohn T."/>
            <person name="Peeters S.H."/>
            <person name="Heuer A."/>
            <person name="Rast P."/>
            <person name="Oberbeckmann S."/>
            <person name="Bunk B."/>
            <person name="Jeske O."/>
            <person name="Meyerdierks A."/>
            <person name="Storesund J.E."/>
            <person name="Kallscheuer N."/>
            <person name="Luecker S."/>
            <person name="Lage O.M."/>
            <person name="Pohl T."/>
            <person name="Merkel B.J."/>
            <person name="Hornburger P."/>
            <person name="Mueller R.-W."/>
            <person name="Bruemmer F."/>
            <person name="Labrenz M."/>
            <person name="Spormann A.M."/>
            <person name="Op den Camp H."/>
            <person name="Overmann J."/>
            <person name="Amann R."/>
            <person name="Jetten M.S.M."/>
            <person name="Mascher T."/>
            <person name="Medema M.H."/>
            <person name="Devos D.P."/>
            <person name="Kaster A.-K."/>
            <person name="Ovreas L."/>
            <person name="Rohde M."/>
            <person name="Galperin M.Y."/>
            <person name="Jogler C."/>
        </authorList>
    </citation>
    <scope>NUCLEOTIDE SEQUENCE [LARGE SCALE GENOMIC DNA]</scope>
    <source>
        <strain evidence="1 2">I41</strain>
    </source>
</reference>
<dbReference type="NCBIfam" id="TIGR02913">
    <property type="entry name" value="HAF_rpt"/>
    <property type="match status" value="1"/>
</dbReference>
<proteinExistence type="predicted"/>
<sequence>MGKELILCVVAFTFLVGKAGATAFVPLGFLPGQSQSLAFDISADGTVVVGQSWGANVFAFRWTQATGMTSLGSGPGGSLPALASAISGDGQTIIGELSSNKPFKWTQIGGVAEISPRFYPTAATSFNGSIITGGNGRDLSWDGSVVAGIEFNEGYIEKNGVRTWIGDLPGSDYRSAAQAISPDGTMVVGGSATLLNVGDSQIETDLAIYWTENTGLVPLRDWPNASAYDVSETKLAIVGSGSPAFGTSWTAFRWTPVSGMRSIPELLLEAGINVTSLGWSDMDAKAVSANGRVIVGSGKKAGVQQAWLAELDIPGDFDADGDSDGNDFLVWQRGLGATHDRADLDHWQANYAFIRSLTSPPSANSLSVPEPSSGMIFVIVAAIGLTSREMR</sequence>
<protein>
    <recommendedName>
        <fullName evidence="3">PEP-CTERM protein-sorting domain-containing protein</fullName>
    </recommendedName>
</protein>
<dbReference type="InterPro" id="IPR014262">
    <property type="entry name" value="HAF_rpt"/>
</dbReference>
<evidence type="ECO:0000313" key="1">
    <source>
        <dbReference type="EMBL" id="QDT70964.1"/>
    </source>
</evidence>
<dbReference type="KEGG" id="llh:I41_01190"/>
<keyword evidence="2" id="KW-1185">Reference proteome</keyword>
<gene>
    <name evidence="1" type="ORF">I41_01190</name>
</gene>
<accession>A0A517TRG8</accession>
<evidence type="ECO:0008006" key="3">
    <source>
        <dbReference type="Google" id="ProtNLM"/>
    </source>
</evidence>
<name>A0A517TRG8_9BACT</name>
<evidence type="ECO:0000313" key="2">
    <source>
        <dbReference type="Proteomes" id="UP000317909"/>
    </source>
</evidence>
<organism evidence="1 2">
    <name type="scientific">Lacipirellula limnantheis</name>
    <dbReference type="NCBI Taxonomy" id="2528024"/>
    <lineage>
        <taxon>Bacteria</taxon>
        <taxon>Pseudomonadati</taxon>
        <taxon>Planctomycetota</taxon>
        <taxon>Planctomycetia</taxon>
        <taxon>Pirellulales</taxon>
        <taxon>Lacipirellulaceae</taxon>
        <taxon>Lacipirellula</taxon>
    </lineage>
</organism>